<keyword evidence="2 7" id="KW-1003">Cell membrane</keyword>
<keyword evidence="4 7" id="KW-0812">Transmembrane</keyword>
<keyword evidence="3 7" id="KW-0808">Transferase</keyword>
<keyword evidence="6 7" id="KW-0472">Membrane</keyword>
<gene>
    <name evidence="7" type="primary">lgt</name>
    <name evidence="8" type="ORF">HYR64_01805</name>
</gene>
<dbReference type="GO" id="GO:0008961">
    <property type="term" value="F:phosphatidylglycerol-prolipoprotein diacylglyceryl transferase activity"/>
    <property type="evidence" value="ECO:0007669"/>
    <property type="project" value="UniProtKB-UniRule"/>
</dbReference>
<dbReference type="AlphaFoldDB" id="A0A931LUA8"/>
<dbReference type="HAMAP" id="MF_01147">
    <property type="entry name" value="Lgt"/>
    <property type="match status" value="1"/>
</dbReference>
<comment type="function">
    <text evidence="7">Catalyzes the transfer of the diacylglyceryl group from phosphatidylglycerol to the sulfhydryl group of the N-terminal cysteine of a prolipoprotein, the first step in the formation of mature lipoproteins.</text>
</comment>
<feature type="binding site" evidence="7">
    <location>
        <position position="130"/>
    </location>
    <ligand>
        <name>a 1,2-diacyl-sn-glycero-3-phospho-(1'-sn-glycerol)</name>
        <dbReference type="ChEBI" id="CHEBI:64716"/>
    </ligand>
</feature>
<dbReference type="GO" id="GO:0005886">
    <property type="term" value="C:plasma membrane"/>
    <property type="evidence" value="ECO:0007669"/>
    <property type="project" value="UniProtKB-SubCell"/>
</dbReference>
<evidence type="ECO:0000313" key="8">
    <source>
        <dbReference type="EMBL" id="MBI1755827.1"/>
    </source>
</evidence>
<comment type="caution">
    <text evidence="8">The sequence shown here is derived from an EMBL/GenBank/DDBJ whole genome shotgun (WGS) entry which is preliminary data.</text>
</comment>
<evidence type="ECO:0000256" key="7">
    <source>
        <dbReference type="HAMAP-Rule" id="MF_01147"/>
    </source>
</evidence>
<protein>
    <recommendedName>
        <fullName evidence="7">Phosphatidylglycerol--prolipoprotein diacylglyceryl transferase</fullName>
        <ecNumber evidence="7">2.5.1.145</ecNumber>
    </recommendedName>
</protein>
<organism evidence="8 9">
    <name type="scientific">Fimbriimonas ginsengisoli</name>
    <dbReference type="NCBI Taxonomy" id="1005039"/>
    <lineage>
        <taxon>Bacteria</taxon>
        <taxon>Bacillati</taxon>
        <taxon>Armatimonadota</taxon>
        <taxon>Fimbriimonadia</taxon>
        <taxon>Fimbriimonadales</taxon>
        <taxon>Fimbriimonadaceae</taxon>
        <taxon>Fimbriimonas</taxon>
    </lineage>
</organism>
<comment type="subcellular location">
    <subcellularLocation>
        <location evidence="7">Cell membrane</location>
        <topology evidence="7">Multi-pass membrane protein</topology>
    </subcellularLocation>
</comment>
<dbReference type="EC" id="2.5.1.145" evidence="7"/>
<dbReference type="InterPro" id="IPR001640">
    <property type="entry name" value="Lgt"/>
</dbReference>
<comment type="similarity">
    <text evidence="1 7">Belongs to the Lgt family.</text>
</comment>
<evidence type="ECO:0000256" key="6">
    <source>
        <dbReference type="ARBA" id="ARBA00023136"/>
    </source>
</evidence>
<sequence>MHPVLFQIGTFKVRSYGLMLAVAFVVGLIITRRRAPRHGFDVPAITDACLYAVLWGVVGARLAFIVQELPYYLAHPGELFSLQFQGLTSYGGLLFGMMSLAFWCVRRGKSLVRMFDLVSVPFLVAHAIGRVGCLLNGCCYGHACAPGVWGVHVEGLTGLYQPAQLYDSAMNLAGAGALVFIERKGLAMGQAFAAAFIVHGIARFIYEFWRIGSTSNVLPGLPISDAQVVSGALALLGIVLFVLYGRRAHTQQEIPA</sequence>
<evidence type="ECO:0000256" key="2">
    <source>
        <dbReference type="ARBA" id="ARBA00022475"/>
    </source>
</evidence>
<feature type="transmembrane region" description="Helical" evidence="7">
    <location>
        <begin position="84"/>
        <end position="105"/>
    </location>
</feature>
<proteinExistence type="inferred from homology"/>
<reference evidence="8" key="1">
    <citation type="submission" date="2020-07" db="EMBL/GenBank/DDBJ databases">
        <title>Huge and variable diversity of episymbiotic CPR bacteria and DPANN archaea in groundwater ecosystems.</title>
        <authorList>
            <person name="He C.Y."/>
            <person name="Keren R."/>
            <person name="Whittaker M."/>
            <person name="Farag I.F."/>
            <person name="Doudna J."/>
            <person name="Cate J.H.D."/>
            <person name="Banfield J.F."/>
        </authorList>
    </citation>
    <scope>NUCLEOTIDE SEQUENCE</scope>
    <source>
        <strain evidence="8">NC_groundwater_17_Pr7_B-0.1um_64_12</strain>
    </source>
</reference>
<feature type="transmembrane region" description="Helical" evidence="7">
    <location>
        <begin position="186"/>
        <end position="206"/>
    </location>
</feature>
<dbReference type="Proteomes" id="UP000727962">
    <property type="component" value="Unassembled WGS sequence"/>
</dbReference>
<dbReference type="PANTHER" id="PTHR30589">
    <property type="entry name" value="PROLIPOPROTEIN DIACYLGLYCERYL TRANSFERASE"/>
    <property type="match status" value="1"/>
</dbReference>
<evidence type="ECO:0000256" key="5">
    <source>
        <dbReference type="ARBA" id="ARBA00022989"/>
    </source>
</evidence>
<comment type="pathway">
    <text evidence="7">Protein modification; lipoprotein biosynthesis (diacylglyceryl transfer).</text>
</comment>
<evidence type="ECO:0000256" key="1">
    <source>
        <dbReference type="ARBA" id="ARBA00007150"/>
    </source>
</evidence>
<dbReference type="PANTHER" id="PTHR30589:SF0">
    <property type="entry name" value="PHOSPHATIDYLGLYCEROL--PROLIPOPROTEIN DIACYLGLYCERYL TRANSFERASE"/>
    <property type="match status" value="1"/>
</dbReference>
<dbReference type="Pfam" id="PF01790">
    <property type="entry name" value="LGT"/>
    <property type="match status" value="1"/>
</dbReference>
<evidence type="ECO:0000313" key="9">
    <source>
        <dbReference type="Proteomes" id="UP000727962"/>
    </source>
</evidence>
<feature type="transmembrane region" description="Helical" evidence="7">
    <location>
        <begin position="13"/>
        <end position="30"/>
    </location>
</feature>
<name>A0A931LUA8_FIMGI</name>
<keyword evidence="5 7" id="KW-1133">Transmembrane helix</keyword>
<feature type="transmembrane region" description="Helical" evidence="7">
    <location>
        <begin position="42"/>
        <end position="64"/>
    </location>
</feature>
<dbReference type="GO" id="GO:0042158">
    <property type="term" value="P:lipoprotein biosynthetic process"/>
    <property type="evidence" value="ECO:0007669"/>
    <property type="project" value="UniProtKB-UniRule"/>
</dbReference>
<accession>A0A931LUA8</accession>
<evidence type="ECO:0000256" key="3">
    <source>
        <dbReference type="ARBA" id="ARBA00022679"/>
    </source>
</evidence>
<evidence type="ECO:0000256" key="4">
    <source>
        <dbReference type="ARBA" id="ARBA00022692"/>
    </source>
</evidence>
<feature type="transmembrane region" description="Helical" evidence="7">
    <location>
        <begin position="226"/>
        <end position="244"/>
    </location>
</feature>
<dbReference type="EMBL" id="JACOSL010000012">
    <property type="protein sequence ID" value="MBI1755827.1"/>
    <property type="molecule type" value="Genomic_DNA"/>
</dbReference>
<comment type="catalytic activity">
    <reaction evidence="7">
        <text>L-cysteinyl-[prolipoprotein] + a 1,2-diacyl-sn-glycero-3-phospho-(1'-sn-glycerol) = an S-1,2-diacyl-sn-glyceryl-L-cysteinyl-[prolipoprotein] + sn-glycerol 1-phosphate + H(+)</text>
        <dbReference type="Rhea" id="RHEA:56712"/>
        <dbReference type="Rhea" id="RHEA-COMP:14679"/>
        <dbReference type="Rhea" id="RHEA-COMP:14680"/>
        <dbReference type="ChEBI" id="CHEBI:15378"/>
        <dbReference type="ChEBI" id="CHEBI:29950"/>
        <dbReference type="ChEBI" id="CHEBI:57685"/>
        <dbReference type="ChEBI" id="CHEBI:64716"/>
        <dbReference type="ChEBI" id="CHEBI:140658"/>
        <dbReference type="EC" id="2.5.1.145"/>
    </reaction>
</comment>